<dbReference type="AlphaFoldDB" id="A0A1S9NA06"/>
<comment type="caution">
    <text evidence="1">The sequence shown here is derived from an EMBL/GenBank/DDBJ whole genome shotgun (WGS) entry which is preliminary data.</text>
</comment>
<reference evidence="1 2" key="1">
    <citation type="submission" date="2017-02" db="EMBL/GenBank/DDBJ databases">
        <title>Genome sequence of Clostridium beijerinckii Br21.</title>
        <authorList>
            <person name="Fonseca B.C."/>
            <person name="Guazzaroni M.E."/>
            <person name="Riano-Pachon D.M."/>
            <person name="Reginatto V."/>
        </authorList>
    </citation>
    <scope>NUCLEOTIDE SEQUENCE [LARGE SCALE GENOMIC DNA]</scope>
    <source>
        <strain evidence="1 2">Br21</strain>
    </source>
</reference>
<accession>A0A1S9NA06</accession>
<name>A0A1S9NA06_CLOBE</name>
<dbReference type="EMBL" id="MWMH01000002">
    <property type="protein sequence ID" value="OOP74386.1"/>
    <property type="molecule type" value="Genomic_DNA"/>
</dbReference>
<protein>
    <submittedName>
        <fullName evidence="1">Uncharacterized protein</fullName>
    </submittedName>
</protein>
<evidence type="ECO:0000313" key="1">
    <source>
        <dbReference type="EMBL" id="OOP74386.1"/>
    </source>
</evidence>
<evidence type="ECO:0000313" key="2">
    <source>
        <dbReference type="Proteomes" id="UP000190959"/>
    </source>
</evidence>
<organism evidence="1 2">
    <name type="scientific">Clostridium beijerinckii</name>
    <name type="common">Clostridium MP</name>
    <dbReference type="NCBI Taxonomy" id="1520"/>
    <lineage>
        <taxon>Bacteria</taxon>
        <taxon>Bacillati</taxon>
        <taxon>Bacillota</taxon>
        <taxon>Clostridia</taxon>
        <taxon>Eubacteriales</taxon>
        <taxon>Clostridiaceae</taxon>
        <taxon>Clostridium</taxon>
    </lineage>
</organism>
<proteinExistence type="predicted"/>
<gene>
    <name evidence="1" type="ORF">CBEIBR21_07830</name>
</gene>
<dbReference type="Proteomes" id="UP000190959">
    <property type="component" value="Unassembled WGS sequence"/>
</dbReference>
<sequence length="59" mass="7099">MTQMIYVRKILGSRLVLLKWPMTPDEALKINKEELKWLLMGYEVRTKSKFKPIEVRNSF</sequence>